<dbReference type="InterPro" id="IPR002575">
    <property type="entry name" value="Aminoglycoside_PTrfase"/>
</dbReference>
<dbReference type="HOGENOM" id="CLU_923181_0_0_2"/>
<dbReference type="Proteomes" id="UP000027075">
    <property type="component" value="Chromosome"/>
</dbReference>
<dbReference type="EMBL" id="CP007551">
    <property type="protein sequence ID" value="AHZ23465.1"/>
    <property type="molecule type" value="Genomic_DNA"/>
</dbReference>
<dbReference type="SUPFAM" id="SSF56112">
    <property type="entry name" value="Protein kinase-like (PK-like)"/>
    <property type="match status" value="1"/>
</dbReference>
<reference evidence="5 9" key="6">
    <citation type="submission" date="2019-04" db="EMBL/GenBank/DDBJ databases">
        <title>Methylomes of two halophilic Archaea, Haloarcula marismortui and Haloferax mediterranei.</title>
        <authorList>
            <person name="DasSarma S."/>
            <person name="DasSarma P."/>
            <person name="DasSarma S."/>
            <person name="Fomenkov A."/>
            <person name="Vincze T."/>
            <person name="Anton B.P."/>
            <person name="Roberts R.J."/>
        </authorList>
    </citation>
    <scope>NUCLEOTIDE SEQUENCE [LARGE SCALE GENOMIC DNA]</scope>
    <source>
        <strain evidence="5">ATCC 33500</strain>
        <strain evidence="9">ATCC 33500 / DSM 1411 / JCM 8866 / NBRC 14739 / NCIMB 2177 / R-4</strain>
    </source>
</reference>
<evidence type="ECO:0000313" key="4">
    <source>
        <dbReference type="EMBL" id="ELZ99636.1"/>
    </source>
</evidence>
<evidence type="ECO:0000313" key="2">
    <source>
        <dbReference type="EMBL" id="AFK20089.1"/>
    </source>
</evidence>
<dbReference type="Gene3D" id="3.90.1200.10">
    <property type="match status" value="1"/>
</dbReference>
<dbReference type="Proteomes" id="UP000006469">
    <property type="component" value="Chromosome"/>
</dbReference>
<dbReference type="RefSeq" id="WP_004059813.1">
    <property type="nucleotide sequence ID" value="NC_017941.2"/>
</dbReference>
<dbReference type="KEGG" id="hme:HFX_2404"/>
<dbReference type="PANTHER" id="PTHR21310:SF15">
    <property type="entry name" value="AMINOGLYCOSIDE PHOSPHOTRANSFERASE DOMAIN-CONTAINING PROTEIN"/>
    <property type="match status" value="1"/>
</dbReference>
<name>I3R779_HALMT</name>
<dbReference type="OrthoDB" id="289316at2157"/>
<dbReference type="PaxDb" id="523841-HFX_2404"/>
<evidence type="ECO:0000313" key="9">
    <source>
        <dbReference type="Proteomes" id="UP000299011"/>
    </source>
</evidence>
<evidence type="ECO:0000313" key="3">
    <source>
        <dbReference type="EMBL" id="AHZ23465.1"/>
    </source>
</evidence>
<dbReference type="AlphaFoldDB" id="I3R779"/>
<dbReference type="Proteomes" id="UP000299011">
    <property type="component" value="Chromosome"/>
</dbReference>
<evidence type="ECO:0000313" key="6">
    <source>
        <dbReference type="Proteomes" id="UP000006469"/>
    </source>
</evidence>
<reference evidence="3 8" key="4">
    <citation type="submission" date="2014-04" db="EMBL/GenBank/DDBJ databases">
        <title>Transcriptional profiles of Haloferax mediterranei on the basis of nitrogen availability.</title>
        <authorList>
            <person name="Bautista V."/>
        </authorList>
    </citation>
    <scope>NUCLEOTIDE SEQUENCE [LARGE SCALE GENOMIC DNA]</scope>
    <source>
        <strain evidence="3">ATCC 33500</strain>
        <strain evidence="8">ATCC 33500 / DSM 1411 / JCM 8866 / NBRC 14739 / NCIMB 2177 / R-4</strain>
    </source>
</reference>
<dbReference type="EMBL" id="AOLO01000011">
    <property type="protein sequence ID" value="ELZ99636.1"/>
    <property type="molecule type" value="Genomic_DNA"/>
</dbReference>
<accession>I3R779</accession>
<dbReference type="PANTHER" id="PTHR21310">
    <property type="entry name" value="AMINOGLYCOSIDE PHOSPHOTRANSFERASE-RELATED-RELATED"/>
    <property type="match status" value="1"/>
</dbReference>
<reference evidence="4 7" key="3">
    <citation type="journal article" date="2014" name="PLoS Genet.">
        <title>Phylogenetically driven sequencing of extremely halophilic archaea reveals strategies for static and dynamic osmo-response.</title>
        <authorList>
            <person name="Becker E.A."/>
            <person name="Seitzer P.M."/>
            <person name="Tritt A."/>
            <person name="Larsen D."/>
            <person name="Krusor M."/>
            <person name="Yao A.I."/>
            <person name="Wu D."/>
            <person name="Madern D."/>
            <person name="Eisen J.A."/>
            <person name="Darling A.E."/>
            <person name="Facciotti M.T."/>
        </authorList>
    </citation>
    <scope>NUCLEOTIDE SEQUENCE [LARGE SCALE GENOMIC DNA]</scope>
    <source>
        <strain evidence="4">ATCC 33500</strain>
        <strain evidence="7">ATCC 33500 / DSM 1411 / JCM 8866 / NBRC 14739 / NCIMB 2177 / R-4</strain>
    </source>
</reference>
<dbReference type="InterPro" id="IPR051678">
    <property type="entry name" value="AGP_Transferase"/>
</dbReference>
<evidence type="ECO:0000313" key="8">
    <source>
        <dbReference type="Proteomes" id="UP000027075"/>
    </source>
</evidence>
<sequence>MSTPPSSLTRADVSQALRRVDAPELEGYLPLSEASLMHVGDGFNDVFVLSPPQGKARDDRDTDRLVVKFGTYSEPRHLRAGVTAYQLLAEFTDLPVPEVVAFDQGDDQTPPFVAMEHRPGAALAGGFPDTERATDPAAVRLLGAVMAAFGSIPARATDGYGYIQRTDYRDGSPVAVGEYDDCSSWLVEYGTELYDAAADHESLNAIVPDVLEFLRANRNRLPEAPSPSVIITDFSPANLMSRDGTPPNSVDELTGVIDLERAKIGPLEFAAVNAEYLLTRYVDDPAPIRDALYDPLPFGPGVPKRDFYRVLAMGRSVAALPFWYDSEDEMYEQRAREIASELERIVR</sequence>
<evidence type="ECO:0000259" key="1">
    <source>
        <dbReference type="Pfam" id="PF01636"/>
    </source>
</evidence>
<dbReference type="EMBL" id="CP039139">
    <property type="protein sequence ID" value="QCQ76467.1"/>
    <property type="molecule type" value="Genomic_DNA"/>
</dbReference>
<dbReference type="InterPro" id="IPR011009">
    <property type="entry name" value="Kinase-like_dom_sf"/>
</dbReference>
<gene>
    <name evidence="2" type="ordered locus">HFX_2404</name>
    <name evidence="3" type="ORF">BM92_12805</name>
    <name evidence="4" type="ORF">C439_13819</name>
    <name evidence="5" type="ORF">E6P09_14770</name>
</gene>
<evidence type="ECO:0000313" key="7">
    <source>
        <dbReference type="Proteomes" id="UP000011603"/>
    </source>
</evidence>
<keyword evidence="7" id="KW-1185">Reference proteome</keyword>
<dbReference type="EMBL" id="CP001868">
    <property type="protein sequence ID" value="AFK20089.1"/>
    <property type="molecule type" value="Genomic_DNA"/>
</dbReference>
<dbReference type="PATRIC" id="fig|523841.21.peg.2790"/>
<evidence type="ECO:0000313" key="5">
    <source>
        <dbReference type="EMBL" id="QCQ76467.1"/>
    </source>
</evidence>
<dbReference type="Pfam" id="PF01636">
    <property type="entry name" value="APH"/>
    <property type="match status" value="1"/>
</dbReference>
<reference evidence="2" key="5">
    <citation type="submission" date="2014-05" db="EMBL/GenBank/DDBJ databases">
        <authorList>
            <person name="Wang L."/>
            <person name="Yang H."/>
            <person name="Xiang H."/>
        </authorList>
    </citation>
    <scope>NUCLEOTIDE SEQUENCE</scope>
    <source>
        <strain evidence="2">CGMCC 1.2087</strain>
    </source>
</reference>
<dbReference type="GeneID" id="40157705"/>
<dbReference type="Proteomes" id="UP000011603">
    <property type="component" value="Unassembled WGS sequence"/>
</dbReference>
<organism evidence="2 6">
    <name type="scientific">Haloferax mediterranei (strain ATCC 33500 / DSM 1411 / JCM 8866 / NBRC 14739 / NCIMB 2177 / R-4)</name>
    <name type="common">Halobacterium mediterranei</name>
    <dbReference type="NCBI Taxonomy" id="523841"/>
    <lineage>
        <taxon>Archaea</taxon>
        <taxon>Methanobacteriati</taxon>
        <taxon>Methanobacteriota</taxon>
        <taxon>Stenosarchaea group</taxon>
        <taxon>Halobacteria</taxon>
        <taxon>Halobacteriales</taxon>
        <taxon>Haloferacaceae</taxon>
        <taxon>Haloferax</taxon>
    </lineage>
</organism>
<reference evidence="2" key="1">
    <citation type="journal article" date="2012" name="Appl. Environ. Microbiol.">
        <title>Identification of the haloarchaeal phasin (PhaP) that functions in polyhydroxyalkanoate accumulation and granule formation in Haloferax mediterranei.</title>
        <authorList>
            <person name="Cai S."/>
            <person name="Cai L."/>
            <person name="Liu H."/>
            <person name="Liu X."/>
            <person name="Han J."/>
            <person name="Zhou J."/>
            <person name="Xiang H."/>
        </authorList>
    </citation>
    <scope>NUCLEOTIDE SEQUENCE</scope>
    <source>
        <strain evidence="2">CGMCC 1.2087</strain>
    </source>
</reference>
<proteinExistence type="predicted"/>
<feature type="domain" description="Aminoglycoside phosphotransferase" evidence="1">
    <location>
        <begin position="59"/>
        <end position="267"/>
    </location>
</feature>
<reference evidence="2 6" key="2">
    <citation type="journal article" date="2012" name="J. Bacteriol.">
        <title>Complete genome sequence of the metabolically versatile halophilic archaeon Haloferax mediterranei, a poly(3-hydroxybutyrate-co-3-hydroxyvalerate) producer.</title>
        <authorList>
            <person name="Han J."/>
            <person name="Zhang F."/>
            <person name="Hou J."/>
            <person name="Liu X."/>
            <person name="Li M."/>
            <person name="Liu H."/>
            <person name="Cai L."/>
            <person name="Zhang B."/>
            <person name="Chen Y."/>
            <person name="Zhou J."/>
            <person name="Hu S."/>
            <person name="Xiang H."/>
        </authorList>
    </citation>
    <scope>NUCLEOTIDE SEQUENCE [LARGE SCALE GENOMIC DNA]</scope>
    <source>
        <strain evidence="6">ATCC 33500 / DSM 1411 / JCM 8866 / NBRC 14739 / NCIMB 2177 / R-4</strain>
        <strain evidence="2">CGMCC 1.2087</strain>
    </source>
</reference>
<dbReference type="eggNOG" id="arCOG04682">
    <property type="taxonomic scope" value="Archaea"/>
</dbReference>
<protein>
    <recommendedName>
        <fullName evidence="1">Aminoglycoside phosphotransferase domain-containing protein</fullName>
    </recommendedName>
</protein>